<protein>
    <submittedName>
        <fullName evidence="1">Str. FM013</fullName>
    </submittedName>
</protein>
<proteinExistence type="predicted"/>
<reference evidence="1 2" key="1">
    <citation type="journal article" date="2014" name="Nat. Commun.">
        <title>Multiple recent horizontal transfers of a large genomic region in cheese making fungi.</title>
        <authorList>
            <person name="Cheeseman K."/>
            <person name="Ropars J."/>
            <person name="Renault P."/>
            <person name="Dupont J."/>
            <person name="Gouzy J."/>
            <person name="Branca A."/>
            <person name="Abraham A.L."/>
            <person name="Ceppi M."/>
            <person name="Conseiller E."/>
            <person name="Debuchy R."/>
            <person name="Malagnac F."/>
            <person name="Goarin A."/>
            <person name="Silar P."/>
            <person name="Lacoste S."/>
            <person name="Sallet E."/>
            <person name="Bensimon A."/>
            <person name="Giraud T."/>
            <person name="Brygoo Y."/>
        </authorList>
    </citation>
    <scope>NUCLEOTIDE SEQUENCE [LARGE SCALE GENOMIC DNA]</scope>
    <source>
        <strain evidence="2">FM 013</strain>
    </source>
</reference>
<evidence type="ECO:0000313" key="2">
    <source>
        <dbReference type="Proteomes" id="UP000053732"/>
    </source>
</evidence>
<dbReference type="Proteomes" id="UP000053732">
    <property type="component" value="Unassembled WGS sequence"/>
</dbReference>
<evidence type="ECO:0000313" key="1">
    <source>
        <dbReference type="EMBL" id="CRL19625.1"/>
    </source>
</evidence>
<keyword evidence="2" id="KW-1185">Reference proteome</keyword>
<sequence length="49" mass="5477">MLYPVEPCWSALLAPSHPASDHDSAFRIPTLEALEVSGLVIRYPRHGYL</sequence>
<name>A0A0G4NZY0_PENC3</name>
<accession>A0A0G4NZY0</accession>
<dbReference type="AlphaFoldDB" id="A0A0G4NZY0"/>
<organism evidence="1 2">
    <name type="scientific">Penicillium camemberti (strain FM 013)</name>
    <dbReference type="NCBI Taxonomy" id="1429867"/>
    <lineage>
        <taxon>Eukaryota</taxon>
        <taxon>Fungi</taxon>
        <taxon>Dikarya</taxon>
        <taxon>Ascomycota</taxon>
        <taxon>Pezizomycotina</taxon>
        <taxon>Eurotiomycetes</taxon>
        <taxon>Eurotiomycetidae</taxon>
        <taxon>Eurotiales</taxon>
        <taxon>Aspergillaceae</taxon>
        <taxon>Penicillium</taxon>
    </lineage>
</organism>
<dbReference type="EMBL" id="HG793136">
    <property type="protein sequence ID" value="CRL19625.1"/>
    <property type="molecule type" value="Genomic_DNA"/>
</dbReference>
<gene>
    <name evidence="1" type="ORF">PCAMFM013_S003g000416</name>
</gene>